<protein>
    <submittedName>
        <fullName evidence="1">Uncharacterized protein</fullName>
    </submittedName>
</protein>
<dbReference type="Proteomes" id="UP001143856">
    <property type="component" value="Unassembled WGS sequence"/>
</dbReference>
<sequence length="803" mass="90843">MSPEPWHHDDNHDVNESMGGADAEGGEGQGQNMDDDDSSDVSPDILNDANNDDEDVNPRSRRRARKPKPKPQTKCKKCDETKRQWKNEVEELQEKYREDVGELKDEIKKLKEEIERLTRLRGNIQEPWNDRLDNFMNGFRGRDLDDDDDISYPGYQSIYNDSCMQGNMSIRTDATHPNLYLDTTVYGPRNIQQHFVRQRARDRDLGNPVFNNLEWLHRHIREIIFPFRVTRLNPLRFLENTPFPFERLPADLQSRILKLFIPHSELIHCLSRLDPANPPLDCEPGNVRFPSRFHIGDEICCVAKADKPCRYLDYLLVSKRWYYLASHLFYATNTFAFSSLGEFGRFCDGIGKARVQRLVNIELRWHGALTPKQANGVSLRKRPLAWFMHTSRLRTLAIHIDESGKSRMRRPYEMMHPSDYYKDFVSDEFAEEDLDIFGMEVRRTDSQPNYRKHRSMRTVQGMDFIYQLRGMKWVRFFDTNAEASRRQIHDWSFLKDVNFVATMKKSGSMALKSEIENLLPLPGLADFNPDDELSEVVSRFYSDAPVEDVSAGGSETSLSTVSDISGLSTVSDNSSSSSSSSSSSDSDDDDSGGSFRNPSRRPAGGRGPDIDRDVMEIDSETEMGDDDGASNMSNHNESHDGSLSATVTPQLSPSPVIVIPDDDENDGNRRRRSRYESYTSESGLFVRSGSCTANTDHGPDSGDDAGIDGLVELIDLTHDDSEDDMDVDSIENNQGEERDVEDAEKAIKIDDDGDDGDDDDGSNDGVKRETSSSRSAADSGSDESDGPPARSSLKRPRSRGNRG</sequence>
<gene>
    <name evidence="1" type="ORF">NUW58_g6425</name>
</gene>
<evidence type="ECO:0000313" key="1">
    <source>
        <dbReference type="EMBL" id="KAJ2982519.1"/>
    </source>
</evidence>
<reference evidence="1" key="1">
    <citation type="submission" date="2022-10" db="EMBL/GenBank/DDBJ databases">
        <title>Genome Sequence of Xylaria curta.</title>
        <authorList>
            <person name="Buettner E."/>
        </authorList>
    </citation>
    <scope>NUCLEOTIDE SEQUENCE</scope>
    <source>
        <strain evidence="1">Babe10</strain>
    </source>
</reference>
<accession>A0ACC1NUC8</accession>
<proteinExistence type="predicted"/>
<dbReference type="EMBL" id="JAPDGR010001448">
    <property type="protein sequence ID" value="KAJ2982519.1"/>
    <property type="molecule type" value="Genomic_DNA"/>
</dbReference>
<keyword evidence="2" id="KW-1185">Reference proteome</keyword>
<comment type="caution">
    <text evidence="1">The sequence shown here is derived from an EMBL/GenBank/DDBJ whole genome shotgun (WGS) entry which is preliminary data.</text>
</comment>
<name>A0ACC1NUC8_9PEZI</name>
<evidence type="ECO:0000313" key="2">
    <source>
        <dbReference type="Proteomes" id="UP001143856"/>
    </source>
</evidence>
<organism evidence="1 2">
    <name type="scientific">Xylaria curta</name>
    <dbReference type="NCBI Taxonomy" id="42375"/>
    <lineage>
        <taxon>Eukaryota</taxon>
        <taxon>Fungi</taxon>
        <taxon>Dikarya</taxon>
        <taxon>Ascomycota</taxon>
        <taxon>Pezizomycotina</taxon>
        <taxon>Sordariomycetes</taxon>
        <taxon>Xylariomycetidae</taxon>
        <taxon>Xylariales</taxon>
        <taxon>Xylariaceae</taxon>
        <taxon>Xylaria</taxon>
    </lineage>
</organism>